<dbReference type="EMBL" id="CM000157">
    <property type="protein sequence ID" value="EDW87093.2"/>
    <property type="molecule type" value="Genomic_DNA"/>
</dbReference>
<accession>B4P297</accession>
<reference evidence="2 3" key="2">
    <citation type="journal article" date="2007" name="PLoS Biol.">
        <title>Principles of genome evolution in the Drosophila melanogaster species group.</title>
        <authorList>
            <person name="Ranz J.M."/>
            <person name="Maurin D."/>
            <person name="Chan Y.S."/>
            <person name="von Grotthuss M."/>
            <person name="Hillier L.W."/>
            <person name="Roote J."/>
            <person name="Ashburner M."/>
            <person name="Bergman C.M."/>
        </authorList>
    </citation>
    <scope>NUCLEOTIDE SEQUENCE [LARGE SCALE GENOMIC DNA]</scope>
    <source>
        <strain evidence="3">Tai18E2 / Tucson 14021-0261.01</strain>
    </source>
</reference>
<dbReference type="Pfam" id="PF02958">
    <property type="entry name" value="EcKL"/>
    <property type="match status" value="1"/>
</dbReference>
<evidence type="ECO:0000313" key="3">
    <source>
        <dbReference type="Proteomes" id="UP000002282"/>
    </source>
</evidence>
<organism evidence="2 3">
    <name type="scientific">Drosophila yakuba</name>
    <name type="common">Fruit fly</name>
    <dbReference type="NCBI Taxonomy" id="7245"/>
    <lineage>
        <taxon>Eukaryota</taxon>
        <taxon>Metazoa</taxon>
        <taxon>Ecdysozoa</taxon>
        <taxon>Arthropoda</taxon>
        <taxon>Hexapoda</taxon>
        <taxon>Insecta</taxon>
        <taxon>Pterygota</taxon>
        <taxon>Neoptera</taxon>
        <taxon>Endopterygota</taxon>
        <taxon>Diptera</taxon>
        <taxon>Brachycera</taxon>
        <taxon>Muscomorpha</taxon>
        <taxon>Ephydroidea</taxon>
        <taxon>Drosophilidae</taxon>
        <taxon>Drosophila</taxon>
        <taxon>Sophophora</taxon>
    </lineage>
</organism>
<dbReference type="Gene3D" id="3.90.1200.10">
    <property type="match status" value="1"/>
</dbReference>
<dbReference type="InterPro" id="IPR004119">
    <property type="entry name" value="EcKL"/>
</dbReference>
<dbReference type="PANTHER" id="PTHR11012">
    <property type="entry name" value="PROTEIN KINASE-LIKE DOMAIN-CONTAINING"/>
    <property type="match status" value="1"/>
</dbReference>
<evidence type="ECO:0000313" key="2">
    <source>
        <dbReference type="EMBL" id="EDW87093.2"/>
    </source>
</evidence>
<evidence type="ECO:0000259" key="1">
    <source>
        <dbReference type="SMART" id="SM00587"/>
    </source>
</evidence>
<feature type="domain" description="CHK kinase-like" evidence="1">
    <location>
        <begin position="180"/>
        <end position="373"/>
    </location>
</feature>
<dbReference type="KEGG" id="dya:Dyak_GE16416"/>
<keyword evidence="2" id="KW-0808">Transferase</keyword>
<protein>
    <recommendedName>
        <fullName evidence="1">CHK kinase-like domain-containing protein</fullName>
    </recommendedName>
</protein>
<dbReference type="AlphaFoldDB" id="B4P297"/>
<dbReference type="GO" id="GO:0016740">
    <property type="term" value="F:transferase activity"/>
    <property type="evidence" value="ECO:0007669"/>
    <property type="project" value="UniProtKB-KW"/>
</dbReference>
<name>B4P297_DROYA</name>
<dbReference type="InterPro" id="IPR011009">
    <property type="entry name" value="Kinase-like_dom_sf"/>
</dbReference>
<dbReference type="Proteomes" id="UP000002282">
    <property type="component" value="Chromosome 2L"/>
</dbReference>
<keyword evidence="3" id="KW-1185">Reference proteome</keyword>
<reference evidence="2 3" key="1">
    <citation type="journal article" date="2007" name="Nature">
        <title>Evolution of genes and genomes on the Drosophila phylogeny.</title>
        <authorList>
            <consortium name="Drosophila 12 Genomes Consortium"/>
            <person name="Clark A.G."/>
            <person name="Eisen M.B."/>
            <person name="Smith D.R."/>
            <person name="Bergman C.M."/>
            <person name="Oliver B."/>
            <person name="Markow T.A."/>
            <person name="Kaufman T.C."/>
            <person name="Kellis M."/>
            <person name="Gelbart W."/>
            <person name="Iyer V.N."/>
            <person name="Pollard D.A."/>
            <person name="Sackton T.B."/>
            <person name="Larracuente A.M."/>
            <person name="Singh N.D."/>
            <person name="Abad J.P."/>
            <person name="Abt D.N."/>
            <person name="Adryan B."/>
            <person name="Aguade M."/>
            <person name="Akashi H."/>
            <person name="Anderson W.W."/>
            <person name="Aquadro C.F."/>
            <person name="Ardell D.H."/>
            <person name="Arguello R."/>
            <person name="Artieri C.G."/>
            <person name="Barbash D.A."/>
            <person name="Barker D."/>
            <person name="Barsanti P."/>
            <person name="Batterham P."/>
            <person name="Batzoglou S."/>
            <person name="Begun D."/>
            <person name="Bhutkar A."/>
            <person name="Blanco E."/>
            <person name="Bosak S.A."/>
            <person name="Bradley R.K."/>
            <person name="Brand A.D."/>
            <person name="Brent M.R."/>
            <person name="Brooks A.N."/>
            <person name="Brown R.H."/>
            <person name="Butlin R.K."/>
            <person name="Caggese C."/>
            <person name="Calvi B.R."/>
            <person name="Bernardo de Carvalho A."/>
            <person name="Caspi A."/>
            <person name="Castrezana S."/>
            <person name="Celniker S.E."/>
            <person name="Chang J.L."/>
            <person name="Chapple C."/>
            <person name="Chatterji S."/>
            <person name="Chinwalla A."/>
            <person name="Civetta A."/>
            <person name="Clifton S.W."/>
            <person name="Comeron J.M."/>
            <person name="Costello J.C."/>
            <person name="Coyne J.A."/>
            <person name="Daub J."/>
            <person name="David R.G."/>
            <person name="Delcher A.L."/>
            <person name="Delehaunty K."/>
            <person name="Do C.B."/>
            <person name="Ebling H."/>
            <person name="Edwards K."/>
            <person name="Eickbush T."/>
            <person name="Evans J.D."/>
            <person name="Filipski A."/>
            <person name="Findeiss S."/>
            <person name="Freyhult E."/>
            <person name="Fulton L."/>
            <person name="Fulton R."/>
            <person name="Garcia A.C."/>
            <person name="Gardiner A."/>
            <person name="Garfield D.A."/>
            <person name="Garvin B.E."/>
            <person name="Gibson G."/>
            <person name="Gilbert D."/>
            <person name="Gnerre S."/>
            <person name="Godfrey J."/>
            <person name="Good R."/>
            <person name="Gotea V."/>
            <person name="Gravely B."/>
            <person name="Greenberg A.J."/>
            <person name="Griffiths-Jones S."/>
            <person name="Gross S."/>
            <person name="Guigo R."/>
            <person name="Gustafson E.A."/>
            <person name="Haerty W."/>
            <person name="Hahn M.W."/>
            <person name="Halligan D.L."/>
            <person name="Halpern A.L."/>
            <person name="Halter G.M."/>
            <person name="Han M.V."/>
            <person name="Heger A."/>
            <person name="Hillier L."/>
            <person name="Hinrichs A.S."/>
            <person name="Holmes I."/>
            <person name="Hoskins R.A."/>
            <person name="Hubisz M.J."/>
            <person name="Hultmark D."/>
            <person name="Huntley M.A."/>
            <person name="Jaffe D.B."/>
            <person name="Jagadeeshan S."/>
            <person name="Jeck W.R."/>
            <person name="Johnson J."/>
            <person name="Jones C.D."/>
            <person name="Jordan W.C."/>
            <person name="Karpen G.H."/>
            <person name="Kataoka E."/>
            <person name="Keightley P.D."/>
            <person name="Kheradpour P."/>
            <person name="Kirkness E.F."/>
            <person name="Koerich L.B."/>
            <person name="Kristiansen K."/>
            <person name="Kudrna D."/>
            <person name="Kulathinal R.J."/>
            <person name="Kumar S."/>
            <person name="Kwok R."/>
            <person name="Lander E."/>
            <person name="Langley C.H."/>
            <person name="Lapoint R."/>
            <person name="Lazzaro B.P."/>
            <person name="Lee S.J."/>
            <person name="Levesque L."/>
            <person name="Li R."/>
            <person name="Lin C.F."/>
            <person name="Lin M.F."/>
            <person name="Lindblad-Toh K."/>
            <person name="Llopart A."/>
            <person name="Long M."/>
            <person name="Low L."/>
            <person name="Lozovsky E."/>
            <person name="Lu J."/>
            <person name="Luo M."/>
            <person name="Machado C.A."/>
            <person name="Makalowski W."/>
            <person name="Marzo M."/>
            <person name="Matsuda M."/>
            <person name="Matzkin L."/>
            <person name="McAllister B."/>
            <person name="McBride C.S."/>
            <person name="McKernan B."/>
            <person name="McKernan K."/>
            <person name="Mendez-Lago M."/>
            <person name="Minx P."/>
            <person name="Mollenhauer M.U."/>
            <person name="Montooth K."/>
            <person name="Mount S.M."/>
            <person name="Mu X."/>
            <person name="Myers E."/>
            <person name="Negre B."/>
            <person name="Newfeld S."/>
            <person name="Nielsen R."/>
            <person name="Noor M.A."/>
            <person name="O'Grady P."/>
            <person name="Pachter L."/>
            <person name="Papaceit M."/>
            <person name="Parisi M.J."/>
            <person name="Parisi M."/>
            <person name="Parts L."/>
            <person name="Pedersen J.S."/>
            <person name="Pesole G."/>
            <person name="Phillippy A.M."/>
            <person name="Ponting C.P."/>
            <person name="Pop M."/>
            <person name="Porcelli D."/>
            <person name="Powell J.R."/>
            <person name="Prohaska S."/>
            <person name="Pruitt K."/>
            <person name="Puig M."/>
            <person name="Quesneville H."/>
            <person name="Ram K.R."/>
            <person name="Rand D."/>
            <person name="Rasmussen M.D."/>
            <person name="Reed L.K."/>
            <person name="Reenan R."/>
            <person name="Reily A."/>
            <person name="Remington K.A."/>
            <person name="Rieger T.T."/>
            <person name="Ritchie M.G."/>
            <person name="Robin C."/>
            <person name="Rogers Y.H."/>
            <person name="Rohde C."/>
            <person name="Rozas J."/>
            <person name="Rubenfield M.J."/>
            <person name="Ruiz A."/>
            <person name="Russo S."/>
            <person name="Salzberg S.L."/>
            <person name="Sanchez-Gracia A."/>
            <person name="Saranga D.J."/>
            <person name="Sato H."/>
            <person name="Schaeffer S.W."/>
            <person name="Schatz M.C."/>
            <person name="Schlenke T."/>
            <person name="Schwartz R."/>
            <person name="Segarra C."/>
            <person name="Singh R.S."/>
            <person name="Sirot L."/>
            <person name="Sirota M."/>
            <person name="Sisneros N.B."/>
            <person name="Smith C.D."/>
            <person name="Smith T.F."/>
            <person name="Spieth J."/>
            <person name="Stage D.E."/>
            <person name="Stark A."/>
            <person name="Stephan W."/>
            <person name="Strausberg R.L."/>
            <person name="Strempel S."/>
            <person name="Sturgill D."/>
            <person name="Sutton G."/>
            <person name="Sutton G.G."/>
            <person name="Tao W."/>
            <person name="Teichmann S."/>
            <person name="Tobari Y.N."/>
            <person name="Tomimura Y."/>
            <person name="Tsolas J.M."/>
            <person name="Valente V.L."/>
            <person name="Venter E."/>
            <person name="Venter J.C."/>
            <person name="Vicario S."/>
            <person name="Vieira F.G."/>
            <person name="Vilella A.J."/>
            <person name="Villasante A."/>
            <person name="Walenz B."/>
            <person name="Wang J."/>
            <person name="Wasserman M."/>
            <person name="Watts T."/>
            <person name="Wilson D."/>
            <person name="Wilson R.K."/>
            <person name="Wing R.A."/>
            <person name="Wolfner M.F."/>
            <person name="Wong A."/>
            <person name="Wong G.K."/>
            <person name="Wu C.I."/>
            <person name="Wu G."/>
            <person name="Yamamoto D."/>
            <person name="Yang H.P."/>
            <person name="Yang S.P."/>
            <person name="Yorke J.A."/>
            <person name="Yoshida K."/>
            <person name="Zdobnov E."/>
            <person name="Zhang P."/>
            <person name="Zhang Y."/>
            <person name="Zimin A.V."/>
            <person name="Baldwin J."/>
            <person name="Abdouelleil A."/>
            <person name="Abdulkadir J."/>
            <person name="Abebe A."/>
            <person name="Abera B."/>
            <person name="Abreu J."/>
            <person name="Acer S.C."/>
            <person name="Aftuck L."/>
            <person name="Alexander A."/>
            <person name="An P."/>
            <person name="Anderson E."/>
            <person name="Anderson S."/>
            <person name="Arachi H."/>
            <person name="Azer M."/>
            <person name="Bachantsang P."/>
            <person name="Barry A."/>
            <person name="Bayul T."/>
            <person name="Berlin A."/>
            <person name="Bessette D."/>
            <person name="Bloom T."/>
            <person name="Blye J."/>
            <person name="Boguslavskiy L."/>
            <person name="Bonnet C."/>
            <person name="Boukhgalter B."/>
            <person name="Bourzgui I."/>
            <person name="Brown A."/>
            <person name="Cahill P."/>
            <person name="Channer S."/>
            <person name="Cheshatsang Y."/>
            <person name="Chuda L."/>
            <person name="Citroen M."/>
            <person name="Collymore A."/>
            <person name="Cooke P."/>
            <person name="Costello M."/>
            <person name="D'Aco K."/>
            <person name="Daza R."/>
            <person name="De Haan G."/>
            <person name="DeGray S."/>
            <person name="DeMaso C."/>
            <person name="Dhargay N."/>
            <person name="Dooley K."/>
            <person name="Dooley E."/>
            <person name="Doricent M."/>
            <person name="Dorje P."/>
            <person name="Dorjee K."/>
            <person name="Dupes A."/>
            <person name="Elong R."/>
            <person name="Falk J."/>
            <person name="Farina A."/>
            <person name="Faro S."/>
            <person name="Ferguson D."/>
            <person name="Fisher S."/>
            <person name="Foley C.D."/>
            <person name="Franke A."/>
            <person name="Friedrich D."/>
            <person name="Gadbois L."/>
            <person name="Gearin G."/>
            <person name="Gearin C.R."/>
            <person name="Giannoukos G."/>
            <person name="Goode T."/>
            <person name="Graham J."/>
            <person name="Grandbois E."/>
            <person name="Grewal S."/>
            <person name="Gyaltsen K."/>
            <person name="Hafez N."/>
            <person name="Hagos B."/>
            <person name="Hall J."/>
            <person name="Henson C."/>
            <person name="Hollinger A."/>
            <person name="Honan T."/>
            <person name="Huard M.D."/>
            <person name="Hughes L."/>
            <person name="Hurhula B."/>
            <person name="Husby M.E."/>
            <person name="Kamat A."/>
            <person name="Kanga B."/>
            <person name="Kashin S."/>
            <person name="Khazanovich D."/>
            <person name="Kisner P."/>
            <person name="Lance K."/>
            <person name="Lara M."/>
            <person name="Lee W."/>
            <person name="Lennon N."/>
            <person name="Letendre F."/>
            <person name="LeVine R."/>
            <person name="Lipovsky A."/>
            <person name="Liu X."/>
            <person name="Liu J."/>
            <person name="Liu S."/>
            <person name="Lokyitsang T."/>
            <person name="Lokyitsang Y."/>
            <person name="Lubonja R."/>
            <person name="Lui A."/>
            <person name="MacDonald P."/>
            <person name="Magnisalis V."/>
            <person name="Maru K."/>
            <person name="Matthews C."/>
            <person name="McCusker W."/>
            <person name="McDonough S."/>
            <person name="Mehta T."/>
            <person name="Meldrim J."/>
            <person name="Meneus L."/>
            <person name="Mihai O."/>
            <person name="Mihalev A."/>
            <person name="Mihova T."/>
            <person name="Mittelman R."/>
            <person name="Mlenga V."/>
            <person name="Montmayeur A."/>
            <person name="Mulrain L."/>
            <person name="Navidi A."/>
            <person name="Naylor J."/>
            <person name="Negash T."/>
            <person name="Nguyen T."/>
            <person name="Nguyen N."/>
            <person name="Nicol R."/>
            <person name="Norbu C."/>
            <person name="Norbu N."/>
            <person name="Novod N."/>
            <person name="O'Neill B."/>
            <person name="Osman S."/>
            <person name="Markiewicz E."/>
            <person name="Oyono O.L."/>
            <person name="Patti C."/>
            <person name="Phunkhang P."/>
            <person name="Pierre F."/>
            <person name="Priest M."/>
            <person name="Raghuraman S."/>
            <person name="Rege F."/>
            <person name="Reyes R."/>
            <person name="Rise C."/>
            <person name="Rogov P."/>
            <person name="Ross K."/>
            <person name="Ryan E."/>
            <person name="Settipalli S."/>
            <person name="Shea T."/>
            <person name="Sherpa N."/>
            <person name="Shi L."/>
            <person name="Shih D."/>
            <person name="Sparrow T."/>
            <person name="Spaulding J."/>
            <person name="Stalker J."/>
            <person name="Stange-Thomann N."/>
            <person name="Stavropoulos S."/>
            <person name="Stone C."/>
            <person name="Strader C."/>
            <person name="Tesfaye S."/>
            <person name="Thomson T."/>
            <person name="Thoulutsang Y."/>
            <person name="Thoulutsang D."/>
            <person name="Topham K."/>
            <person name="Topping I."/>
            <person name="Tsamla T."/>
            <person name="Vassiliev H."/>
            <person name="Vo A."/>
            <person name="Wangchuk T."/>
            <person name="Wangdi T."/>
            <person name="Weiand M."/>
            <person name="Wilkinson J."/>
            <person name="Wilson A."/>
            <person name="Yadav S."/>
            <person name="Young G."/>
            <person name="Yu Q."/>
            <person name="Zembek L."/>
            <person name="Zhong D."/>
            <person name="Zimmer A."/>
            <person name="Zwirko Z."/>
            <person name="Jaffe D.B."/>
            <person name="Alvarez P."/>
            <person name="Brockman W."/>
            <person name="Butler J."/>
            <person name="Chin C."/>
            <person name="Gnerre S."/>
            <person name="Grabherr M."/>
            <person name="Kleber M."/>
            <person name="Mauceli E."/>
            <person name="MacCallum I."/>
        </authorList>
    </citation>
    <scope>NUCLEOTIDE SEQUENCE [LARGE SCALE GENOMIC DNA]</scope>
    <source>
        <strain evidence="3">Tai18E2 / Tucson 14021-0261.01</strain>
    </source>
</reference>
<gene>
    <name evidence="2" type="primary">Dyak\GE16416</name>
    <name evidence="2" type="synonym">dyak_GLEANR_1784</name>
    <name evidence="2" type="synonym">GE16416</name>
    <name evidence="2" type="ORF">Dyak_GE16416</name>
</gene>
<dbReference type="eggNOG" id="ENOG502SM2X">
    <property type="taxonomic scope" value="Eukaryota"/>
</dbReference>
<dbReference type="SMART" id="SM00587">
    <property type="entry name" value="CHK"/>
    <property type="match status" value="1"/>
</dbReference>
<sequence>MHVDLIPIKLCTAEGRKARIRGIVELIQSLDTRGAVQSAQEMGEVPEIKNFQQVIEPHLPEGCTLDSYSSSYLTKPGDNYGSIMLSVQAKVRSADGAVTDLPVIAKLPPLTNDLYWQIFQPERTCITENAVYQYLSPELDKLQLESGILPAHLFDGFPRYYGSRISLDTRSAKVDRDAVLIQENVTKHGYRPGNRHRAYSLAETVLILHYLARYHALPIALRLKKPQVYEEYVRPYFKKFDMNSNIDKAETEIMDSEILKDIKSVTSDEREVNRVKELLKMFQDFQAGSDVDDGPFTTLVHGDLWINNMMLKYGEEGTPLKVKIVDFQIAQYGSLVHDIIFLLFSSVDVNVLEDNFYNFLTIYYNAFIQTLRSVNVDTSNYSYELFLEEVQQTAHLQLPHAIFMMKVILADNSTIPEDYKDVDFSVLTKNTGAKTIVTKFAAILRLGKKFNIFY</sequence>
<dbReference type="PANTHER" id="PTHR11012:SF55">
    <property type="entry name" value="BHLH DOMAIN-CONTAINING PROTEIN"/>
    <property type="match status" value="1"/>
</dbReference>
<proteinExistence type="predicted"/>
<dbReference type="SUPFAM" id="SSF56112">
    <property type="entry name" value="Protein kinase-like (PK-like)"/>
    <property type="match status" value="1"/>
</dbReference>
<dbReference type="HOGENOM" id="CLU_010718_6_3_1"/>
<dbReference type="InterPro" id="IPR015897">
    <property type="entry name" value="CHK_kinase-like"/>
</dbReference>
<dbReference type="OrthoDB" id="191037at2759"/>